<proteinExistence type="inferred from homology"/>
<dbReference type="Pfam" id="PF03320">
    <property type="entry name" value="FBPase_glpX"/>
    <property type="match status" value="1"/>
</dbReference>
<feature type="binding site" evidence="10">
    <location>
        <begin position="88"/>
        <end position="90"/>
    </location>
    <ligand>
        <name>substrate</name>
    </ligand>
</feature>
<dbReference type="STRING" id="555088.DealDRAFT_1711"/>
<evidence type="ECO:0000313" key="12">
    <source>
        <dbReference type="Proteomes" id="UP000006443"/>
    </source>
</evidence>
<feature type="binding site" evidence="9">
    <location>
        <position position="57"/>
    </location>
    <ligand>
        <name>Mn(2+)</name>
        <dbReference type="ChEBI" id="CHEBI:29035"/>
        <label>1</label>
    </ligand>
</feature>
<evidence type="ECO:0000256" key="8">
    <source>
        <dbReference type="PIRNR" id="PIRNR004532"/>
    </source>
</evidence>
<feature type="binding site" evidence="9">
    <location>
        <position position="213"/>
    </location>
    <ligand>
        <name>Mn(2+)</name>
        <dbReference type="ChEBI" id="CHEBI:29035"/>
        <label>2</label>
    </ligand>
</feature>
<keyword evidence="12" id="KW-1185">Reference proteome</keyword>
<evidence type="ECO:0000256" key="4">
    <source>
        <dbReference type="ARBA" id="ARBA00022801"/>
    </source>
</evidence>
<comment type="catalytic activity">
    <reaction evidence="1">
        <text>beta-D-fructose 1,6-bisphosphate + H2O = beta-D-fructose 6-phosphate + phosphate</text>
        <dbReference type="Rhea" id="RHEA:11064"/>
        <dbReference type="ChEBI" id="CHEBI:15377"/>
        <dbReference type="ChEBI" id="CHEBI:32966"/>
        <dbReference type="ChEBI" id="CHEBI:43474"/>
        <dbReference type="ChEBI" id="CHEBI:57634"/>
        <dbReference type="EC" id="3.1.3.11"/>
    </reaction>
</comment>
<feature type="binding site" evidence="10">
    <location>
        <position position="210"/>
    </location>
    <ligand>
        <name>substrate</name>
    </ligand>
</feature>
<dbReference type="Gene3D" id="3.40.190.90">
    <property type="match status" value="1"/>
</dbReference>
<dbReference type="SUPFAM" id="SSF56655">
    <property type="entry name" value="Carbohydrate phosphatase"/>
    <property type="match status" value="1"/>
</dbReference>
<dbReference type="eggNOG" id="COG1494">
    <property type="taxonomic scope" value="Bacteria"/>
</dbReference>
<evidence type="ECO:0000256" key="2">
    <source>
        <dbReference type="ARBA" id="ARBA00008989"/>
    </source>
</evidence>
<evidence type="ECO:0000256" key="9">
    <source>
        <dbReference type="PIRSR" id="PIRSR004532-1"/>
    </source>
</evidence>
<evidence type="ECO:0000256" key="10">
    <source>
        <dbReference type="PIRSR" id="PIRSR004532-2"/>
    </source>
</evidence>
<feature type="binding site" evidence="9">
    <location>
        <position position="33"/>
    </location>
    <ligand>
        <name>Mn(2+)</name>
        <dbReference type="ChEBI" id="CHEBI:29035"/>
        <label>1</label>
    </ligand>
</feature>
<protein>
    <recommendedName>
        <fullName evidence="8">Fructose-1,6-bisphosphatase</fullName>
    </recommendedName>
</protein>
<dbReference type="GO" id="GO:0006094">
    <property type="term" value="P:gluconeogenesis"/>
    <property type="evidence" value="ECO:0007669"/>
    <property type="project" value="InterPro"/>
</dbReference>
<dbReference type="EMBL" id="ACJM01000007">
    <property type="protein sequence ID" value="EEG77588.1"/>
    <property type="molecule type" value="Genomic_DNA"/>
</dbReference>
<dbReference type="PANTHER" id="PTHR30447">
    <property type="entry name" value="FRUCTOSE-1,6-BISPHOSPHATASE CLASS 2"/>
    <property type="match status" value="1"/>
</dbReference>
<dbReference type="FunFam" id="3.40.190.90:FF:000001">
    <property type="entry name" value="Fructose-1,6-bisphosphatase"/>
    <property type="match status" value="1"/>
</dbReference>
<comment type="similarity">
    <text evidence="2 8">Belongs to the FBPase class 2 family.</text>
</comment>
<evidence type="ECO:0000256" key="1">
    <source>
        <dbReference type="ARBA" id="ARBA00001273"/>
    </source>
</evidence>
<evidence type="ECO:0000256" key="5">
    <source>
        <dbReference type="ARBA" id="ARBA00023211"/>
    </source>
</evidence>
<name>C0GGF8_DETAL</name>
<dbReference type="GO" id="GO:0006071">
    <property type="term" value="P:glycerol metabolic process"/>
    <property type="evidence" value="ECO:0007669"/>
    <property type="project" value="InterPro"/>
</dbReference>
<comment type="caution">
    <text evidence="11">The sequence shown here is derived from an EMBL/GenBank/DDBJ whole genome shotgun (WGS) entry which is preliminary data.</text>
</comment>
<dbReference type="GO" id="GO:0042132">
    <property type="term" value="F:fructose 1,6-bisphosphate 1-phosphatase activity"/>
    <property type="evidence" value="ECO:0007669"/>
    <property type="project" value="UniProtKB-EC"/>
</dbReference>
<dbReference type="NCBIfam" id="TIGR00330">
    <property type="entry name" value="glpX"/>
    <property type="match status" value="1"/>
</dbReference>
<dbReference type="GO" id="GO:0005829">
    <property type="term" value="C:cytosol"/>
    <property type="evidence" value="ECO:0007669"/>
    <property type="project" value="TreeGrafter"/>
</dbReference>
<keyword evidence="6 8" id="KW-0119">Carbohydrate metabolism</keyword>
<accession>C0GGF8</accession>
<reference evidence="11 12" key="1">
    <citation type="submission" date="2009-02" db="EMBL/GenBank/DDBJ databases">
        <title>Sequencing of the draft genome and assembly of Dethiobacter alkaliphilus AHT 1.</title>
        <authorList>
            <consortium name="US DOE Joint Genome Institute (JGI-PGF)"/>
            <person name="Lucas S."/>
            <person name="Copeland A."/>
            <person name="Lapidus A."/>
            <person name="Glavina del Rio T."/>
            <person name="Dalin E."/>
            <person name="Tice H."/>
            <person name="Bruce D."/>
            <person name="Goodwin L."/>
            <person name="Pitluck S."/>
            <person name="Larimer F."/>
            <person name="Land M.L."/>
            <person name="Hauser L."/>
            <person name="Muyzer G."/>
        </authorList>
    </citation>
    <scope>NUCLEOTIDE SEQUENCE [LARGE SCALE GENOMIC DNA]</scope>
    <source>
        <strain evidence="11 12">AHT 1</strain>
    </source>
</reference>
<evidence type="ECO:0000256" key="6">
    <source>
        <dbReference type="ARBA" id="ARBA00023277"/>
    </source>
</evidence>
<evidence type="ECO:0000256" key="3">
    <source>
        <dbReference type="ARBA" id="ARBA00022723"/>
    </source>
</evidence>
<feature type="binding site" evidence="9">
    <location>
        <position position="88"/>
    </location>
    <ligand>
        <name>Mn(2+)</name>
        <dbReference type="ChEBI" id="CHEBI:29035"/>
        <label>2</label>
    </ligand>
</feature>
<comment type="cofactor">
    <cofactor evidence="9">
        <name>Mn(2+)</name>
        <dbReference type="ChEBI" id="CHEBI:29035"/>
    </cofactor>
</comment>
<organism evidence="11 12">
    <name type="scientific">Dethiobacter alkaliphilus AHT 1</name>
    <dbReference type="NCBI Taxonomy" id="555088"/>
    <lineage>
        <taxon>Bacteria</taxon>
        <taxon>Bacillati</taxon>
        <taxon>Bacillota</taxon>
        <taxon>Dethiobacteria</taxon>
        <taxon>Dethiobacterales</taxon>
        <taxon>Dethiobacteraceae</taxon>
        <taxon>Dethiobacter</taxon>
    </lineage>
</organism>
<sequence>MERELALEFVRITEAAALASGRLMGRGDKEAADQAAVDAMRTVFDTVHIDGTVVIGEGEMDEAPMLYIGERVGTGEEPAVDVAVDPVEGTNLVAKGLPNALAVVAIAPKDCLLHAPDMYMEKIAVGPGAKGCINLDASVSENLNAVASALDRDVQDLTAIILDRPRHKEIIAQIRAAGARVKLISDGDVSAAIATAIDGTGVDILFGIGGAPEGVIAAAALKCLGGEMQARLTPEGEDEIARVHKMGLPDANKLLQLDDLVAGDDVFFAATGITDGDMLRGVRYSGQTAETHSLVMRGMTGTIRNIYATHILERKPSFVSRTAQCRQNTRQK</sequence>
<dbReference type="RefSeq" id="WP_008516611.1">
    <property type="nucleotide sequence ID" value="NZ_ACJM01000007.1"/>
</dbReference>
<comment type="pathway">
    <text evidence="7">Carbohydrate biosynthesis.</text>
</comment>
<dbReference type="InterPro" id="IPR004464">
    <property type="entry name" value="FBPase_class-2/SBPase"/>
</dbReference>
<dbReference type="PANTHER" id="PTHR30447:SF0">
    <property type="entry name" value="FRUCTOSE-1,6-BISPHOSPHATASE 1 CLASS 2-RELATED"/>
    <property type="match status" value="1"/>
</dbReference>
<feature type="binding site" evidence="10">
    <location>
        <begin position="186"/>
        <end position="188"/>
    </location>
    <ligand>
        <name>substrate</name>
    </ligand>
</feature>
<evidence type="ECO:0000256" key="7">
    <source>
        <dbReference type="ARBA" id="ARBA00024331"/>
    </source>
</evidence>
<keyword evidence="5 9" id="KW-0464">Manganese</keyword>
<keyword evidence="4" id="KW-0378">Hydrolase</keyword>
<feature type="binding site" evidence="10">
    <location>
        <position position="119"/>
    </location>
    <ligand>
        <name>substrate</name>
    </ligand>
</feature>
<feature type="binding site" evidence="10">
    <location>
        <begin position="164"/>
        <end position="166"/>
    </location>
    <ligand>
        <name>substrate</name>
    </ligand>
</feature>
<dbReference type="CDD" id="cd01516">
    <property type="entry name" value="FBPase_glpX"/>
    <property type="match status" value="1"/>
</dbReference>
<dbReference type="GO" id="GO:0030388">
    <property type="term" value="P:fructose 1,6-bisphosphate metabolic process"/>
    <property type="evidence" value="ECO:0007669"/>
    <property type="project" value="TreeGrafter"/>
</dbReference>
<dbReference type="GO" id="GO:0046872">
    <property type="term" value="F:metal ion binding"/>
    <property type="evidence" value="ECO:0007669"/>
    <property type="project" value="UniProtKB-KW"/>
</dbReference>
<gene>
    <name evidence="11" type="ORF">DealDRAFT_1711</name>
</gene>
<dbReference type="Gene3D" id="3.30.540.10">
    <property type="entry name" value="Fructose-1,6-Bisphosphatase, subunit A, domain 1"/>
    <property type="match status" value="1"/>
</dbReference>
<dbReference type="PIRSF" id="PIRSF004532">
    <property type="entry name" value="GlpX"/>
    <property type="match status" value="1"/>
</dbReference>
<keyword evidence="3 9" id="KW-0479">Metal-binding</keyword>
<dbReference type="OrthoDB" id="9779353at2"/>
<evidence type="ECO:0000313" key="11">
    <source>
        <dbReference type="EMBL" id="EEG77588.1"/>
    </source>
</evidence>
<dbReference type="AlphaFoldDB" id="C0GGF8"/>
<feature type="binding site" evidence="9">
    <location>
        <position position="85"/>
    </location>
    <ligand>
        <name>Mn(2+)</name>
        <dbReference type="ChEBI" id="CHEBI:29035"/>
        <label>2</label>
    </ligand>
</feature>
<dbReference type="Proteomes" id="UP000006443">
    <property type="component" value="Unassembled WGS sequence"/>
</dbReference>